<gene>
    <name evidence="2" type="ORF">PP2015_3708</name>
</gene>
<evidence type="ECO:0000259" key="1">
    <source>
        <dbReference type="Pfam" id="PF02492"/>
    </source>
</evidence>
<reference evidence="3" key="1">
    <citation type="submission" date="2015-11" db="EMBL/GenBank/DDBJ databases">
        <authorList>
            <person name="Kim K.M."/>
        </authorList>
    </citation>
    <scope>NUCLEOTIDE SEQUENCE [LARGE SCALE GENOMIC DNA]</scope>
    <source>
        <strain evidence="3">KCTC 12086</strain>
    </source>
</reference>
<dbReference type="GO" id="GO:0005737">
    <property type="term" value="C:cytoplasm"/>
    <property type="evidence" value="ECO:0007669"/>
    <property type="project" value="TreeGrafter"/>
</dbReference>
<dbReference type="InterPro" id="IPR051316">
    <property type="entry name" value="Zinc-reg_GTPase_activator"/>
</dbReference>
<proteinExistence type="predicted"/>
<accession>A0A0S2K832</accession>
<name>A0A0S2K832_9GAMM</name>
<feature type="domain" description="CobW/HypB/UreG nucleotide-binding" evidence="1">
    <location>
        <begin position="24"/>
        <end position="200"/>
    </location>
</feature>
<evidence type="ECO:0000313" key="2">
    <source>
        <dbReference type="EMBL" id="ALO44180.1"/>
    </source>
</evidence>
<organism evidence="2 3">
    <name type="scientific">Pseudoalteromonas phenolica</name>
    <dbReference type="NCBI Taxonomy" id="161398"/>
    <lineage>
        <taxon>Bacteria</taxon>
        <taxon>Pseudomonadati</taxon>
        <taxon>Pseudomonadota</taxon>
        <taxon>Gammaproteobacteria</taxon>
        <taxon>Alteromonadales</taxon>
        <taxon>Pseudoalteromonadaceae</taxon>
        <taxon>Pseudoalteromonas</taxon>
    </lineage>
</organism>
<dbReference type="Pfam" id="PF02492">
    <property type="entry name" value="cobW"/>
    <property type="match status" value="1"/>
</dbReference>
<dbReference type="InterPro" id="IPR027417">
    <property type="entry name" value="P-loop_NTPase"/>
</dbReference>
<dbReference type="KEGG" id="pphe:PP2015_3708"/>
<dbReference type="STRING" id="161398.PP2015_3708"/>
<dbReference type="Gene3D" id="3.40.50.300">
    <property type="entry name" value="P-loop containing nucleotide triphosphate hydrolases"/>
    <property type="match status" value="1"/>
</dbReference>
<dbReference type="AlphaFoldDB" id="A0A0S2K832"/>
<dbReference type="PANTHER" id="PTHR13748:SF62">
    <property type="entry name" value="COBW DOMAIN-CONTAINING PROTEIN"/>
    <property type="match status" value="1"/>
</dbReference>
<dbReference type="InterPro" id="IPR003495">
    <property type="entry name" value="CobW/HypB/UreG_nucleotide-bd"/>
</dbReference>
<dbReference type="PANTHER" id="PTHR13748">
    <property type="entry name" value="COBW-RELATED"/>
    <property type="match status" value="1"/>
</dbReference>
<dbReference type="PATRIC" id="fig|161398.10.peg.3791"/>
<evidence type="ECO:0000313" key="3">
    <source>
        <dbReference type="Proteomes" id="UP000061457"/>
    </source>
</evidence>
<dbReference type="EMBL" id="CP013188">
    <property type="protein sequence ID" value="ALO44180.1"/>
    <property type="molecule type" value="Genomic_DNA"/>
</dbReference>
<dbReference type="SUPFAM" id="SSF52540">
    <property type="entry name" value="P-loop containing nucleoside triphosphate hydrolases"/>
    <property type="match status" value="1"/>
</dbReference>
<keyword evidence="3" id="KW-1185">Reference proteome</keyword>
<sequence>MILYHFFKRAALSSLLTRGYVVEPIIVVVGFLGAGKTTLLKRLVTEYSQANWSPFVVLNDYENANLDAQQFLDMLDEKSLKALNGSCICCSGIGELRESVNRIPERANGITLIEANGTTDACALMGFLGVGIEARFMPPVQISVVDVKNWQLRDIHNELEANQIQVSSLITLSHTDSVSEERLGQVKEDIRAINPTAEIMLCEELEINTLPELLPSSNSAEKLAHHKSHWSSCSVDLPNLPDPICIKEICDAIPSSVIRIKGCTVLGTEPGYTYFERCPDGEVYVRPYRGKPTTGAKLLTVGPCSDALLLESAIHNSLEAAKLRQAK</sequence>
<protein>
    <submittedName>
        <fullName evidence="2">CobW-like nucleotide binding protein</fullName>
    </submittedName>
</protein>
<dbReference type="Proteomes" id="UP000061457">
    <property type="component" value="Chromosome II"/>
</dbReference>